<protein>
    <submittedName>
        <fullName evidence="2">DNA polymerase beta domain protein region</fullName>
    </submittedName>
</protein>
<dbReference type="InterPro" id="IPR041633">
    <property type="entry name" value="Polbeta"/>
</dbReference>
<sequence length="124" mass="14007">MTISNEQKRSDIIQKIQLAQSKLRELLANMKQRQQKGWEIAKNSAEILKQQFGVKRVVLFGSMLNLEDLSPYSDIDLAVWGLPPNAIFKAGAAIEKGHEFKIDLVEAEKAKPYIRQAIVMGVEL</sequence>
<dbReference type="InterPro" id="IPR024700">
    <property type="entry name" value="UCP020217"/>
</dbReference>
<dbReference type="Gene3D" id="3.30.460.10">
    <property type="entry name" value="Beta Polymerase, domain 2"/>
    <property type="match status" value="1"/>
</dbReference>
<dbReference type="PATRIC" id="fig|423471.3.peg.1329"/>
<dbReference type="SUPFAM" id="SSF81301">
    <property type="entry name" value="Nucleotidyltransferase"/>
    <property type="match status" value="1"/>
</dbReference>
<name>G5J1P9_CROWT</name>
<dbReference type="Proteomes" id="UP000003477">
    <property type="component" value="Unassembled WGS sequence"/>
</dbReference>
<reference evidence="2 3" key="1">
    <citation type="journal article" date="2011" name="Front. Microbiol.">
        <title>Two Strains of Crocosphaera watsonii with Highly Conserved Genomes are Distinguished by Strain-Specific Features.</title>
        <authorList>
            <person name="Bench S.R."/>
            <person name="Ilikchyan I.N."/>
            <person name="Tripp H.J."/>
            <person name="Zehr J.P."/>
        </authorList>
    </citation>
    <scope>NUCLEOTIDE SEQUENCE [LARGE SCALE GENOMIC DNA]</scope>
    <source>
        <strain evidence="2 3">WH 0003</strain>
    </source>
</reference>
<evidence type="ECO:0000259" key="1">
    <source>
        <dbReference type="Pfam" id="PF18765"/>
    </source>
</evidence>
<evidence type="ECO:0000313" key="3">
    <source>
        <dbReference type="Proteomes" id="UP000003477"/>
    </source>
</evidence>
<dbReference type="PIRSF" id="PIRSF020217">
    <property type="entry name" value="UCP020217"/>
    <property type="match status" value="1"/>
</dbReference>
<dbReference type="EMBL" id="AESD01000224">
    <property type="protein sequence ID" value="EHJ13893.1"/>
    <property type="molecule type" value="Genomic_DNA"/>
</dbReference>
<dbReference type="AlphaFoldDB" id="G5J1P9"/>
<dbReference type="GeneID" id="88765232"/>
<dbReference type="InterPro" id="IPR043519">
    <property type="entry name" value="NT_sf"/>
</dbReference>
<dbReference type="Pfam" id="PF18765">
    <property type="entry name" value="Polbeta"/>
    <property type="match status" value="1"/>
</dbReference>
<comment type="caution">
    <text evidence="2">The sequence shown here is derived from an EMBL/GenBank/DDBJ whole genome shotgun (WGS) entry which is preliminary data.</text>
</comment>
<evidence type="ECO:0000313" key="2">
    <source>
        <dbReference type="EMBL" id="EHJ13893.1"/>
    </source>
</evidence>
<proteinExistence type="predicted"/>
<dbReference type="CDD" id="cd05403">
    <property type="entry name" value="NT_KNTase_like"/>
    <property type="match status" value="1"/>
</dbReference>
<gene>
    <name evidence="2" type="ORF">CWATWH0003_1431</name>
</gene>
<accession>G5J1P9</accession>
<organism evidence="2 3">
    <name type="scientific">Crocosphaera watsonii WH 0003</name>
    <dbReference type="NCBI Taxonomy" id="423471"/>
    <lineage>
        <taxon>Bacteria</taxon>
        <taxon>Bacillati</taxon>
        <taxon>Cyanobacteriota</taxon>
        <taxon>Cyanophyceae</taxon>
        <taxon>Oscillatoriophycideae</taxon>
        <taxon>Chroococcales</taxon>
        <taxon>Aphanothecaceae</taxon>
        <taxon>Crocosphaera</taxon>
    </lineage>
</organism>
<dbReference type="RefSeq" id="WP_007309868.1">
    <property type="nucleotide sequence ID" value="NZ_AESD01000224.1"/>
</dbReference>
<feature type="domain" description="Polymerase beta nucleotidyltransferase" evidence="1">
    <location>
        <begin position="45"/>
        <end position="120"/>
    </location>
</feature>